<dbReference type="AlphaFoldDB" id="A0A7T7HNP0"/>
<name>A0A7T7HNP0_9HYPH</name>
<dbReference type="RefSeq" id="WP_200337815.1">
    <property type="nucleotide sequence ID" value="NZ_CP066786.1"/>
</dbReference>
<dbReference type="EMBL" id="CP066786">
    <property type="protein sequence ID" value="QQM32367.1"/>
    <property type="molecule type" value="Genomic_DNA"/>
</dbReference>
<protein>
    <submittedName>
        <fullName evidence="2">DUF2188 domain-containing protein</fullName>
    </submittedName>
</protein>
<dbReference type="Proteomes" id="UP000596083">
    <property type="component" value="Chromosome"/>
</dbReference>
<feature type="region of interest" description="Disordered" evidence="1">
    <location>
        <begin position="30"/>
        <end position="81"/>
    </location>
</feature>
<dbReference type="KEGG" id="mlut:JET14_09630"/>
<proteinExistence type="predicted"/>
<sequence>MSKLPKYTLSHDEAKKDWVLKQDGADRATKRFESKSEATKGGALSDALGKSGGSVKIQKQDGKYQEERTFPRSKDPRKSKG</sequence>
<evidence type="ECO:0000313" key="2">
    <source>
        <dbReference type="EMBL" id="QQM32367.1"/>
    </source>
</evidence>
<dbReference type="Pfam" id="PF09954">
    <property type="entry name" value="DUF2188"/>
    <property type="match status" value="1"/>
</dbReference>
<feature type="compositionally biased region" description="Basic and acidic residues" evidence="1">
    <location>
        <begin position="58"/>
        <end position="81"/>
    </location>
</feature>
<accession>A0A7T7HNP0</accession>
<dbReference type="InterPro" id="IPR018691">
    <property type="entry name" value="DUF2188"/>
</dbReference>
<gene>
    <name evidence="2" type="ORF">JET14_09630</name>
</gene>
<evidence type="ECO:0000256" key="1">
    <source>
        <dbReference type="SAM" id="MobiDB-lite"/>
    </source>
</evidence>
<evidence type="ECO:0000313" key="3">
    <source>
        <dbReference type="Proteomes" id="UP000596083"/>
    </source>
</evidence>
<reference evidence="2 3" key="1">
    <citation type="submission" date="2020-12" db="EMBL/GenBank/DDBJ databases">
        <authorList>
            <person name="Zheng R.K."/>
            <person name="Sun C.M."/>
        </authorList>
    </citation>
    <scope>NUCLEOTIDE SEQUENCE [LARGE SCALE GENOMIC DNA]</scope>
    <source>
        <strain evidence="2 3">ZRK001</strain>
    </source>
</reference>
<organism evidence="2 3">
    <name type="scientific">Martelella lutilitoris</name>
    <dbReference type="NCBI Taxonomy" id="2583532"/>
    <lineage>
        <taxon>Bacteria</taxon>
        <taxon>Pseudomonadati</taxon>
        <taxon>Pseudomonadota</taxon>
        <taxon>Alphaproteobacteria</taxon>
        <taxon>Hyphomicrobiales</taxon>
        <taxon>Aurantimonadaceae</taxon>
        <taxon>Martelella</taxon>
    </lineage>
</organism>